<evidence type="ECO:0000259" key="2">
    <source>
        <dbReference type="Pfam" id="PF00561"/>
    </source>
</evidence>
<organism evidence="3 4">
    <name type="scientific">Deinococcus ruber</name>
    <dbReference type="NCBI Taxonomy" id="1848197"/>
    <lineage>
        <taxon>Bacteria</taxon>
        <taxon>Thermotogati</taxon>
        <taxon>Deinococcota</taxon>
        <taxon>Deinococci</taxon>
        <taxon>Deinococcales</taxon>
        <taxon>Deinococcaceae</taxon>
        <taxon>Deinococcus</taxon>
    </lineage>
</organism>
<dbReference type="Gene3D" id="3.40.50.1820">
    <property type="entry name" value="alpha/beta hydrolase"/>
    <property type="match status" value="1"/>
</dbReference>
<feature type="signal peptide" evidence="1">
    <location>
        <begin position="1"/>
        <end position="27"/>
    </location>
</feature>
<dbReference type="Proteomes" id="UP000603865">
    <property type="component" value="Unassembled WGS sequence"/>
</dbReference>
<comment type="caution">
    <text evidence="3">The sequence shown here is derived from an EMBL/GenBank/DDBJ whole genome shotgun (WGS) entry which is preliminary data.</text>
</comment>
<reference evidence="3" key="1">
    <citation type="journal article" date="2014" name="Int. J. Syst. Evol. Microbiol.">
        <title>Complete genome sequence of Corynebacterium casei LMG S-19264T (=DSM 44701T), isolated from a smear-ripened cheese.</title>
        <authorList>
            <consortium name="US DOE Joint Genome Institute (JGI-PGF)"/>
            <person name="Walter F."/>
            <person name="Albersmeier A."/>
            <person name="Kalinowski J."/>
            <person name="Ruckert C."/>
        </authorList>
    </citation>
    <scope>NUCLEOTIDE SEQUENCE</scope>
    <source>
        <strain evidence="3">JCM 31311</strain>
    </source>
</reference>
<dbReference type="Pfam" id="PF00561">
    <property type="entry name" value="Abhydrolase_1"/>
    <property type="match status" value="1"/>
</dbReference>
<sequence length="316" mass="34761">MNAIRFCTRAMTVTLLAITASLSSARAAAPAPVPDGYRSAFATVDGLRLHYVIGGRGTPLLLIHGWGSTWYMWRKVMPALAQQHTTIVVDLPGFGESDVPTAGFDKATTAMRVHALMKAIGVESANVVGHDIGVMVAFAYANEFPRETRTLTLVEAPIPDTSVFQAPALTAQGPYLWNFGFFATPVMPEFLTRGREQAFLERFVRDRTVNQEAFTAADFNEYGRSYGDPARMSASFNYFRTFNQDVAQTAIYAKHKLNLPVLAIGAAGSLGEHVPEQVRQYATNVEGHVVDQSGHWVPEERPDTLLKLLEPFLKSH</sequence>
<evidence type="ECO:0000256" key="1">
    <source>
        <dbReference type="SAM" id="SignalP"/>
    </source>
</evidence>
<feature type="chain" id="PRO_5037687489" description="AB hydrolase-1 domain-containing protein" evidence="1">
    <location>
        <begin position="28"/>
        <end position="316"/>
    </location>
</feature>
<dbReference type="RefSeq" id="WP_189093708.1">
    <property type="nucleotide sequence ID" value="NZ_BMQL01000089.1"/>
</dbReference>
<name>A0A918KXA0_9DEIO</name>
<proteinExistence type="predicted"/>
<evidence type="ECO:0000313" key="4">
    <source>
        <dbReference type="Proteomes" id="UP000603865"/>
    </source>
</evidence>
<dbReference type="EMBL" id="BMQL01000089">
    <property type="protein sequence ID" value="GGR38817.1"/>
    <property type="molecule type" value="Genomic_DNA"/>
</dbReference>
<accession>A0A918KXA0</accession>
<dbReference type="PRINTS" id="PR00111">
    <property type="entry name" value="ABHYDROLASE"/>
</dbReference>
<gene>
    <name evidence="3" type="primary">cif</name>
    <name evidence="3" type="ORF">GCM10008957_54800</name>
</gene>
<dbReference type="PANTHER" id="PTHR43329">
    <property type="entry name" value="EPOXIDE HYDROLASE"/>
    <property type="match status" value="1"/>
</dbReference>
<keyword evidence="4" id="KW-1185">Reference proteome</keyword>
<dbReference type="AlphaFoldDB" id="A0A918KXA0"/>
<dbReference type="InterPro" id="IPR029058">
    <property type="entry name" value="AB_hydrolase_fold"/>
</dbReference>
<reference evidence="3" key="2">
    <citation type="submission" date="2020-09" db="EMBL/GenBank/DDBJ databases">
        <authorList>
            <person name="Sun Q."/>
            <person name="Ohkuma M."/>
        </authorList>
    </citation>
    <scope>NUCLEOTIDE SEQUENCE</scope>
    <source>
        <strain evidence="3">JCM 31311</strain>
    </source>
</reference>
<dbReference type="InterPro" id="IPR000073">
    <property type="entry name" value="AB_hydrolase_1"/>
</dbReference>
<protein>
    <recommendedName>
        <fullName evidence="2">AB hydrolase-1 domain-containing protein</fullName>
    </recommendedName>
</protein>
<dbReference type="SUPFAM" id="SSF53474">
    <property type="entry name" value="alpha/beta-Hydrolases"/>
    <property type="match status" value="1"/>
</dbReference>
<feature type="domain" description="AB hydrolase-1" evidence="2">
    <location>
        <begin position="59"/>
        <end position="302"/>
    </location>
</feature>
<keyword evidence="1" id="KW-0732">Signal</keyword>
<evidence type="ECO:0000313" key="3">
    <source>
        <dbReference type="EMBL" id="GGR38817.1"/>
    </source>
</evidence>